<evidence type="ECO:0000313" key="3">
    <source>
        <dbReference type="Proteomes" id="UP000321058"/>
    </source>
</evidence>
<accession>A0A512NNH5</accession>
<reference evidence="2 3" key="1">
    <citation type="submission" date="2019-07" db="EMBL/GenBank/DDBJ databases">
        <title>Whole genome shotgun sequence of Reyranella soli NBRC 108950.</title>
        <authorList>
            <person name="Hosoyama A."/>
            <person name="Uohara A."/>
            <person name="Ohji S."/>
            <person name="Ichikawa N."/>
        </authorList>
    </citation>
    <scope>NUCLEOTIDE SEQUENCE [LARGE SCALE GENOMIC DNA]</scope>
    <source>
        <strain evidence="2 3">NBRC 108950</strain>
    </source>
</reference>
<comment type="caution">
    <text evidence="2">The sequence shown here is derived from an EMBL/GenBank/DDBJ whole genome shotgun (WGS) entry which is preliminary data.</text>
</comment>
<dbReference type="OrthoDB" id="5540900at2"/>
<name>A0A512NNH5_9HYPH</name>
<evidence type="ECO:0000313" key="2">
    <source>
        <dbReference type="EMBL" id="GEP60482.1"/>
    </source>
</evidence>
<dbReference type="Pfam" id="PF12697">
    <property type="entry name" value="Abhydrolase_6"/>
    <property type="match status" value="1"/>
</dbReference>
<proteinExistence type="predicted"/>
<dbReference type="Proteomes" id="UP000321058">
    <property type="component" value="Unassembled WGS sequence"/>
</dbReference>
<organism evidence="2 3">
    <name type="scientific">Reyranella soli</name>
    <dbReference type="NCBI Taxonomy" id="1230389"/>
    <lineage>
        <taxon>Bacteria</taxon>
        <taxon>Pseudomonadati</taxon>
        <taxon>Pseudomonadota</taxon>
        <taxon>Alphaproteobacteria</taxon>
        <taxon>Hyphomicrobiales</taxon>
        <taxon>Reyranellaceae</taxon>
        <taxon>Reyranella</taxon>
    </lineage>
</organism>
<evidence type="ECO:0000259" key="1">
    <source>
        <dbReference type="Pfam" id="PF12697"/>
    </source>
</evidence>
<feature type="domain" description="AB hydrolase-1" evidence="1">
    <location>
        <begin position="52"/>
        <end position="252"/>
    </location>
</feature>
<keyword evidence="3" id="KW-1185">Reference proteome</keyword>
<dbReference type="SUPFAM" id="SSF53474">
    <property type="entry name" value="alpha/beta-Hydrolases"/>
    <property type="match status" value="1"/>
</dbReference>
<dbReference type="InterPro" id="IPR000073">
    <property type="entry name" value="AB_hydrolase_1"/>
</dbReference>
<dbReference type="Gene3D" id="3.40.50.1820">
    <property type="entry name" value="alpha/beta hydrolase"/>
    <property type="match status" value="1"/>
</dbReference>
<protein>
    <recommendedName>
        <fullName evidence="1">AB hydrolase-1 domain-containing protein</fullName>
    </recommendedName>
</protein>
<dbReference type="InterPro" id="IPR029058">
    <property type="entry name" value="AB_hydrolase_fold"/>
</dbReference>
<gene>
    <name evidence="2" type="ORF">RSO01_76480</name>
</gene>
<dbReference type="AlphaFoldDB" id="A0A512NNH5"/>
<dbReference type="EMBL" id="BKAJ01000166">
    <property type="protein sequence ID" value="GEP60482.1"/>
    <property type="molecule type" value="Genomic_DNA"/>
</dbReference>
<sequence length="267" mass="27832">MQRRELAHAAIALVVAFGVATSAAAQGAIGLIYMNGKQGPTNTAGSNDIAAKATAAGIKVIVPSMPWGQGGWEKISVTPDQVFGMIDGYASQLRAEGAQRIVVGGQSLGANVALSYAVARQNVAGVVMAAPGHSPQGSSNRNPTIRDAVDQACQLAKSGQGNQSFSGLDENQGNSVRVSTTAAVYCAWMNPRGLASMPTQASQLPANIPLMVIIGTKDPSFGFTEANIYRPAARNPYSKYVVIDGGDHRNTDHSASQRIIDWIKGLP</sequence>